<dbReference type="GO" id="GO:0003700">
    <property type="term" value="F:DNA-binding transcription factor activity"/>
    <property type="evidence" value="ECO:0007669"/>
    <property type="project" value="TreeGrafter"/>
</dbReference>
<dbReference type="PRINTS" id="PR00036">
    <property type="entry name" value="HTHLACI"/>
</dbReference>
<dbReference type="PANTHER" id="PTHR30146">
    <property type="entry name" value="LACI-RELATED TRANSCRIPTIONAL REPRESSOR"/>
    <property type="match status" value="1"/>
</dbReference>
<accession>A0A0R2NKP8</accession>
<sequence>MQNISIKDIAKLAGVSVATVSRVINNNGRFSEATRKKVEQVIQDTGYETNYSAKNLRMNRSDTIGILIPDISNFFFAEITKLLEDQLFTHGYSVIICNTAHDDTREKNYLKTLASKGIDGLIVISGSAKFTFEHTNIQKNIPYVCVDRQPEENDETIFISSDHFDGGYQATTTLFRAQCKNPVIAIGTFDTPSMQDRLRGFKQALQTQRVNTDDWGHVFKLSAPENIEQDLVDYLQRHPDTDGIFAVNDSVALKLQQVLRTIGRAVPEDIKLIGFDNSPTDQYVTPTLSSVAQNNEQLATQAVHYLLGLINQTERPGQDIIIPVSLRLRDTTRR</sequence>
<dbReference type="CDD" id="cd01392">
    <property type="entry name" value="HTH_LacI"/>
    <property type="match status" value="1"/>
</dbReference>
<dbReference type="InterPro" id="IPR046335">
    <property type="entry name" value="LacI/GalR-like_sensor"/>
</dbReference>
<gene>
    <name evidence="6" type="ORF">DY78_GL001785</name>
</gene>
<keyword evidence="4" id="KW-0804">Transcription</keyword>
<dbReference type="GO" id="GO:0000976">
    <property type="term" value="F:transcription cis-regulatory region binding"/>
    <property type="evidence" value="ECO:0007669"/>
    <property type="project" value="TreeGrafter"/>
</dbReference>
<evidence type="ECO:0000256" key="2">
    <source>
        <dbReference type="ARBA" id="ARBA00023015"/>
    </source>
</evidence>
<evidence type="ECO:0000256" key="3">
    <source>
        <dbReference type="ARBA" id="ARBA00023125"/>
    </source>
</evidence>
<dbReference type="Pfam" id="PF00356">
    <property type="entry name" value="LacI"/>
    <property type="match status" value="1"/>
</dbReference>
<dbReference type="SUPFAM" id="SSF47413">
    <property type="entry name" value="lambda repressor-like DNA-binding domains"/>
    <property type="match status" value="1"/>
</dbReference>
<keyword evidence="1" id="KW-0678">Repressor</keyword>
<feature type="domain" description="HTH lacI-type" evidence="5">
    <location>
        <begin position="4"/>
        <end position="58"/>
    </location>
</feature>
<reference evidence="6 7" key="1">
    <citation type="journal article" date="2015" name="Genome Announc.">
        <title>Expanding the biotechnology potential of lactobacilli through comparative genomics of 213 strains and associated genera.</title>
        <authorList>
            <person name="Sun Z."/>
            <person name="Harris H.M."/>
            <person name="McCann A."/>
            <person name="Guo C."/>
            <person name="Argimon S."/>
            <person name="Zhang W."/>
            <person name="Yang X."/>
            <person name="Jeffery I.B."/>
            <person name="Cooney J.C."/>
            <person name="Kagawa T.F."/>
            <person name="Liu W."/>
            <person name="Song Y."/>
            <person name="Salvetti E."/>
            <person name="Wrobel A."/>
            <person name="Rasinkangas P."/>
            <person name="Parkhill J."/>
            <person name="Rea M.C."/>
            <person name="O'Sullivan O."/>
            <person name="Ritari J."/>
            <person name="Douillard F.P."/>
            <person name="Paul Ross R."/>
            <person name="Yang R."/>
            <person name="Briner A.E."/>
            <person name="Felis G.E."/>
            <person name="de Vos W.M."/>
            <person name="Barrangou R."/>
            <person name="Klaenhammer T.R."/>
            <person name="Caufield P.W."/>
            <person name="Cui Y."/>
            <person name="Zhang H."/>
            <person name="O'Toole P.W."/>
        </authorList>
    </citation>
    <scope>NUCLEOTIDE SEQUENCE [LARGE SCALE GENOMIC DNA]</scope>
    <source>
        <strain evidence="6 7">DSM 21115</strain>
    </source>
</reference>
<evidence type="ECO:0000313" key="6">
    <source>
        <dbReference type="EMBL" id="KRO23530.1"/>
    </source>
</evidence>
<protein>
    <submittedName>
        <fullName evidence="6">LacI family transcription regulator</fullName>
    </submittedName>
</protein>
<keyword evidence="3" id="KW-0238">DNA-binding</keyword>
<keyword evidence="7" id="KW-1185">Reference proteome</keyword>
<dbReference type="AlphaFoldDB" id="A0A0R2NKP8"/>
<dbReference type="PROSITE" id="PS50932">
    <property type="entry name" value="HTH_LACI_2"/>
    <property type="match status" value="1"/>
</dbReference>
<comment type="caution">
    <text evidence="6">The sequence shown here is derived from an EMBL/GenBank/DDBJ whole genome shotgun (WGS) entry which is preliminary data.</text>
</comment>
<name>A0A0R2NKP8_9LACO</name>
<dbReference type="SMART" id="SM00354">
    <property type="entry name" value="HTH_LACI"/>
    <property type="match status" value="1"/>
</dbReference>
<dbReference type="Pfam" id="PF13377">
    <property type="entry name" value="Peripla_BP_3"/>
    <property type="match status" value="1"/>
</dbReference>
<dbReference type="EMBL" id="AYGX02000167">
    <property type="protein sequence ID" value="KRO23530.1"/>
    <property type="molecule type" value="Genomic_DNA"/>
</dbReference>
<evidence type="ECO:0000313" key="7">
    <source>
        <dbReference type="Proteomes" id="UP000050920"/>
    </source>
</evidence>
<evidence type="ECO:0000256" key="1">
    <source>
        <dbReference type="ARBA" id="ARBA00022491"/>
    </source>
</evidence>
<dbReference type="Gene3D" id="3.40.50.2300">
    <property type="match status" value="2"/>
</dbReference>
<proteinExistence type="predicted"/>
<dbReference type="Gene3D" id="1.10.260.40">
    <property type="entry name" value="lambda repressor-like DNA-binding domains"/>
    <property type="match status" value="1"/>
</dbReference>
<dbReference type="SUPFAM" id="SSF53822">
    <property type="entry name" value="Periplasmic binding protein-like I"/>
    <property type="match status" value="1"/>
</dbReference>
<keyword evidence="2" id="KW-0805">Transcription regulation</keyword>
<dbReference type="PROSITE" id="PS00356">
    <property type="entry name" value="HTH_LACI_1"/>
    <property type="match status" value="1"/>
</dbReference>
<dbReference type="CDD" id="cd06291">
    <property type="entry name" value="PBP1_Qymf-like"/>
    <property type="match status" value="1"/>
</dbReference>
<dbReference type="Proteomes" id="UP000050920">
    <property type="component" value="Unassembled WGS sequence"/>
</dbReference>
<dbReference type="InterPro" id="IPR028082">
    <property type="entry name" value="Peripla_BP_I"/>
</dbReference>
<evidence type="ECO:0000259" key="5">
    <source>
        <dbReference type="PROSITE" id="PS50932"/>
    </source>
</evidence>
<organism evidence="6 7">
    <name type="scientific">Lactiplantibacillus fabifermentans DSM 21115</name>
    <dbReference type="NCBI Taxonomy" id="1413187"/>
    <lineage>
        <taxon>Bacteria</taxon>
        <taxon>Bacillati</taxon>
        <taxon>Bacillota</taxon>
        <taxon>Bacilli</taxon>
        <taxon>Lactobacillales</taxon>
        <taxon>Lactobacillaceae</taxon>
        <taxon>Lactiplantibacillus</taxon>
    </lineage>
</organism>
<dbReference type="InterPro" id="IPR000843">
    <property type="entry name" value="HTH_LacI"/>
</dbReference>
<dbReference type="RefSeq" id="WP_024626400.1">
    <property type="nucleotide sequence ID" value="NZ_AYGX02000167.1"/>
</dbReference>
<evidence type="ECO:0000256" key="4">
    <source>
        <dbReference type="ARBA" id="ARBA00023163"/>
    </source>
</evidence>
<dbReference type="InterPro" id="IPR010982">
    <property type="entry name" value="Lambda_DNA-bd_dom_sf"/>
</dbReference>
<dbReference type="PANTHER" id="PTHR30146:SF95">
    <property type="entry name" value="RIBOSE OPERON REPRESSOR"/>
    <property type="match status" value="1"/>
</dbReference>